<organism evidence="2 3">
    <name type="scientific">Cryomyces minteri</name>
    <dbReference type="NCBI Taxonomy" id="331657"/>
    <lineage>
        <taxon>Eukaryota</taxon>
        <taxon>Fungi</taxon>
        <taxon>Dikarya</taxon>
        <taxon>Ascomycota</taxon>
        <taxon>Pezizomycotina</taxon>
        <taxon>Dothideomycetes</taxon>
        <taxon>Dothideomycetes incertae sedis</taxon>
        <taxon>Cryomyces</taxon>
    </lineage>
</organism>
<sequence>MCVWIPTHSYPPAAVQSMHPNAPHPSPSEPHPRPRAVLSCANFARPPPWAPPPPVASSYNPATRNKPNMRNAEKKEDKWWVLDARVAILALTSTTSRTPFSADVTAERERENWNVISSVLRKACGDFD</sequence>
<gene>
    <name evidence="2" type="ORF">B0A49_11623</name>
</gene>
<dbReference type="EMBL" id="NAJN01002269">
    <property type="protein sequence ID" value="TKA55080.1"/>
    <property type="molecule type" value="Genomic_DNA"/>
</dbReference>
<evidence type="ECO:0000313" key="2">
    <source>
        <dbReference type="EMBL" id="TKA55080.1"/>
    </source>
</evidence>
<dbReference type="Proteomes" id="UP000308768">
    <property type="component" value="Unassembled WGS sequence"/>
</dbReference>
<evidence type="ECO:0000256" key="1">
    <source>
        <dbReference type="SAM" id="MobiDB-lite"/>
    </source>
</evidence>
<evidence type="ECO:0000313" key="3">
    <source>
        <dbReference type="Proteomes" id="UP000308768"/>
    </source>
</evidence>
<name>A0A4U0VZ65_9PEZI</name>
<protein>
    <submittedName>
        <fullName evidence="2">Uncharacterized protein</fullName>
    </submittedName>
</protein>
<accession>A0A4U0VZ65</accession>
<keyword evidence="3" id="KW-1185">Reference proteome</keyword>
<feature type="compositionally biased region" description="Polar residues" evidence="1">
    <location>
        <begin position="57"/>
        <end position="68"/>
    </location>
</feature>
<dbReference type="AlphaFoldDB" id="A0A4U0VZ65"/>
<feature type="region of interest" description="Disordered" evidence="1">
    <location>
        <begin position="13"/>
        <end position="35"/>
    </location>
</feature>
<feature type="region of interest" description="Disordered" evidence="1">
    <location>
        <begin position="49"/>
        <end position="73"/>
    </location>
</feature>
<reference evidence="2 3" key="1">
    <citation type="submission" date="2017-03" db="EMBL/GenBank/DDBJ databases">
        <title>Genomes of endolithic fungi from Antarctica.</title>
        <authorList>
            <person name="Coleine C."/>
            <person name="Masonjones S."/>
            <person name="Stajich J.E."/>
        </authorList>
    </citation>
    <scope>NUCLEOTIDE SEQUENCE [LARGE SCALE GENOMIC DNA]</scope>
    <source>
        <strain evidence="2 3">CCFEE 5187</strain>
    </source>
</reference>
<proteinExistence type="predicted"/>
<comment type="caution">
    <text evidence="2">The sequence shown here is derived from an EMBL/GenBank/DDBJ whole genome shotgun (WGS) entry which is preliminary data.</text>
</comment>